<evidence type="ECO:0000313" key="4">
    <source>
        <dbReference type="Proteomes" id="UP000292568"/>
    </source>
</evidence>
<dbReference type="Gene3D" id="3.30.300.130">
    <property type="entry name" value="Fe-S cluster assembly (FSCA)"/>
    <property type="match status" value="1"/>
</dbReference>
<dbReference type="InterPro" id="IPR002744">
    <property type="entry name" value="MIP18-like"/>
</dbReference>
<keyword evidence="3" id="KW-0547">Nucleotide-binding</keyword>
<organism evidence="3 4">
    <name type="scientific">Bifidobacterium pseudolongum subsp. globosum</name>
    <dbReference type="NCBI Taxonomy" id="1690"/>
    <lineage>
        <taxon>Bacteria</taxon>
        <taxon>Bacillati</taxon>
        <taxon>Actinomycetota</taxon>
        <taxon>Actinomycetes</taxon>
        <taxon>Bifidobacteriales</taxon>
        <taxon>Bifidobacteriaceae</taxon>
        <taxon>Bifidobacterium</taxon>
    </lineage>
</organism>
<feature type="region of interest" description="Disordered" evidence="1">
    <location>
        <begin position="154"/>
        <end position="189"/>
    </location>
</feature>
<comment type="caution">
    <text evidence="3">The sequence shown here is derived from an EMBL/GenBank/DDBJ whole genome shotgun (WGS) entry which is preliminary data.</text>
</comment>
<gene>
    <name evidence="3" type="ORF">PG2093B_0750</name>
</gene>
<dbReference type="Pfam" id="PF01883">
    <property type="entry name" value="FeS_assembly_P"/>
    <property type="match status" value="1"/>
</dbReference>
<name>A0A4Q5A2E3_9BIFI</name>
<dbReference type="GO" id="GO:0005524">
    <property type="term" value="F:ATP binding"/>
    <property type="evidence" value="ECO:0007669"/>
    <property type="project" value="UniProtKB-KW"/>
</dbReference>
<dbReference type="SUPFAM" id="SSF117916">
    <property type="entry name" value="Fe-S cluster assembly (FSCA) domain-like"/>
    <property type="match status" value="1"/>
</dbReference>
<sequence length="326" mass="36141">MLERLDHVIDPGLGRSVTQLGMIANVTIIPTSDAPSSAVIGSVSATLTGDDPSDAARSDAYDLTGGAHDVVVDVELTVPGCPLSEQIAAQIEQAVASYPYARLTPHINVGTMADAKLHALVSDLKAARRENPFDKPGIRTRIFAVASGRAVRESLPSRRISRPSSQPSATTRRRASGHLLRPGMPLPPAPEPVLLDPTRSRLCLPALRQRQSTICFKKHRVIARNNLLQSAQTGKAFFRRNILIDVSDQLLCIGKPFRKWHLAQPHDVKHREQRIFNELTCQPPSPVFQCRWHVSFHRPACLFHSPPLPYFLMNRKLSYCFFHPTI</sequence>
<evidence type="ECO:0000313" key="3">
    <source>
        <dbReference type="EMBL" id="RYQ11148.1"/>
    </source>
</evidence>
<evidence type="ECO:0000256" key="1">
    <source>
        <dbReference type="SAM" id="MobiDB-lite"/>
    </source>
</evidence>
<dbReference type="InterPro" id="IPR034904">
    <property type="entry name" value="FSCA_dom_sf"/>
</dbReference>
<dbReference type="EMBL" id="RYUH01000009">
    <property type="protein sequence ID" value="RYQ11148.1"/>
    <property type="molecule type" value="Genomic_DNA"/>
</dbReference>
<reference evidence="3 4" key="1">
    <citation type="submission" date="2018-12" db="EMBL/GenBank/DDBJ databases">
        <title>Unveiling genomic diversity among members of the Bifidobacterium pseudolongum species, a widely distributed gut commensal of the animal kingdom.</title>
        <authorList>
            <person name="Lugli G.A."/>
            <person name="Duranti S."/>
            <person name="Albert K."/>
            <person name="Mancabelli L."/>
            <person name="Napoli S."/>
            <person name="Viappiani A."/>
            <person name="Anzalone R."/>
            <person name="Longhi G."/>
            <person name="Milani C."/>
            <person name="Turroni F."/>
            <person name="Alessandri G."/>
            <person name="Sela D.A."/>
            <person name="Van Sinderen D."/>
            <person name="Ventura M."/>
        </authorList>
    </citation>
    <scope>NUCLEOTIDE SEQUENCE [LARGE SCALE GENOMIC DNA]</scope>
    <source>
        <strain evidence="3 4">2093B</strain>
    </source>
</reference>
<dbReference type="Proteomes" id="UP000292568">
    <property type="component" value="Unassembled WGS sequence"/>
</dbReference>
<dbReference type="AlphaFoldDB" id="A0A4Q5A2E3"/>
<protein>
    <submittedName>
        <fullName evidence="3">ATP-binding protein</fullName>
    </submittedName>
</protein>
<proteinExistence type="predicted"/>
<feature type="domain" description="MIP18 family-like" evidence="2">
    <location>
        <begin position="48"/>
        <end position="99"/>
    </location>
</feature>
<accession>A0A4Q5A2E3</accession>
<evidence type="ECO:0000259" key="2">
    <source>
        <dbReference type="Pfam" id="PF01883"/>
    </source>
</evidence>
<keyword evidence="3" id="KW-0067">ATP-binding</keyword>